<name>A0AC61S5T7_9BACT</name>
<dbReference type="EMBL" id="SSTG01000072">
    <property type="protein sequence ID" value="THG50156.1"/>
    <property type="molecule type" value="Genomic_DNA"/>
</dbReference>
<gene>
    <name evidence="1" type="ORF">E5990_06625</name>
</gene>
<evidence type="ECO:0000313" key="1">
    <source>
        <dbReference type="EMBL" id="THG50156.1"/>
    </source>
</evidence>
<reference evidence="1" key="1">
    <citation type="submission" date="2019-04" db="EMBL/GenBank/DDBJ databases">
        <title>Microbes associate with the intestines of laboratory mice.</title>
        <authorList>
            <person name="Navarre W."/>
            <person name="Wong E."/>
            <person name="Huang K.C."/>
            <person name="Tropini C."/>
            <person name="Ng K."/>
            <person name="Yu B."/>
        </authorList>
    </citation>
    <scope>NUCLEOTIDE SEQUENCE</scope>
    <source>
        <strain evidence="1">NM86_A22</strain>
    </source>
</reference>
<keyword evidence="2" id="KW-1185">Reference proteome</keyword>
<organism evidence="1 2">
    <name type="scientific">Muribaculum caecicola</name>
    <dbReference type="NCBI Taxonomy" id="3038144"/>
    <lineage>
        <taxon>Bacteria</taxon>
        <taxon>Pseudomonadati</taxon>
        <taxon>Bacteroidota</taxon>
        <taxon>Bacteroidia</taxon>
        <taxon>Bacteroidales</taxon>
        <taxon>Muribaculaceae</taxon>
        <taxon>Muribaculum</taxon>
    </lineage>
</organism>
<accession>A0AC61S5T7</accession>
<sequence length="259" mass="30088">MTKDEFISKLRNTVRTFTPFVSTKDGQWAVKGFIDVYKHIYTISTDTKVVSKIIELYIFPLLYKFAQDNELQLELTKEQNFYPDITFIDNEGNLFAVDLKSSYRKTSTRINGMTLGAFTGYFRNRQSSKNVTYPYSSYKAHIVLGIIYSENDKAIDERKLYTLENLDEIISVVKDITFFVQEKWKIATDRPGSGNTKNIGSILLIEDLIQGNGIFSELGEEVFDDYWTNYLTPDMANKAELAKPYYNNLETYKKFRNLK</sequence>
<keyword evidence="1" id="KW-0378">Hydrolase</keyword>
<protein>
    <submittedName>
        <fullName evidence="1">Restriction endonuclease</fullName>
    </submittedName>
</protein>
<dbReference type="Proteomes" id="UP000305401">
    <property type="component" value="Unassembled WGS sequence"/>
</dbReference>
<proteinExistence type="predicted"/>
<keyword evidence="1" id="KW-0540">Nuclease</keyword>
<keyword evidence="1" id="KW-0255">Endonuclease</keyword>
<evidence type="ECO:0000313" key="2">
    <source>
        <dbReference type="Proteomes" id="UP000305401"/>
    </source>
</evidence>
<comment type="caution">
    <text evidence="1">The sequence shown here is derived from an EMBL/GenBank/DDBJ whole genome shotgun (WGS) entry which is preliminary data.</text>
</comment>